<dbReference type="OrthoDB" id="6079689at2759"/>
<dbReference type="GO" id="GO:0016788">
    <property type="term" value="F:hydrolase activity, acting on ester bonds"/>
    <property type="evidence" value="ECO:0007669"/>
    <property type="project" value="InterPro"/>
</dbReference>
<organism evidence="4 5">
    <name type="scientific">Neocallimastix californiae</name>
    <dbReference type="NCBI Taxonomy" id="1754190"/>
    <lineage>
        <taxon>Eukaryota</taxon>
        <taxon>Fungi</taxon>
        <taxon>Fungi incertae sedis</taxon>
        <taxon>Chytridiomycota</taxon>
        <taxon>Chytridiomycota incertae sedis</taxon>
        <taxon>Neocallimastigomycetes</taxon>
        <taxon>Neocallimastigales</taxon>
        <taxon>Neocallimastigaceae</taxon>
        <taxon>Neocallimastix</taxon>
    </lineage>
</organism>
<gene>
    <name evidence="4" type="ORF">LY90DRAFT_677189</name>
</gene>
<dbReference type="EMBL" id="MCOG01000319">
    <property type="protein sequence ID" value="ORY18442.1"/>
    <property type="molecule type" value="Genomic_DNA"/>
</dbReference>
<dbReference type="PROSITE" id="PS01090">
    <property type="entry name" value="TATD_2"/>
    <property type="match status" value="1"/>
</dbReference>
<keyword evidence="2 4" id="KW-0378">Hydrolase</keyword>
<reference evidence="4 5" key="1">
    <citation type="submission" date="2016-08" db="EMBL/GenBank/DDBJ databases">
        <title>A Parts List for Fungal Cellulosomes Revealed by Comparative Genomics.</title>
        <authorList>
            <consortium name="DOE Joint Genome Institute"/>
            <person name="Haitjema C.H."/>
            <person name="Gilmore S.P."/>
            <person name="Henske J.K."/>
            <person name="Solomon K.V."/>
            <person name="De Groot R."/>
            <person name="Kuo A."/>
            <person name="Mondo S.J."/>
            <person name="Salamov A.A."/>
            <person name="Labutti K."/>
            <person name="Zhao Z."/>
            <person name="Chiniquy J."/>
            <person name="Barry K."/>
            <person name="Brewer H.M."/>
            <person name="Purvine S.O."/>
            <person name="Wright A.T."/>
            <person name="Boxma B."/>
            <person name="Van Alen T."/>
            <person name="Hackstein J.H."/>
            <person name="Baker S.E."/>
            <person name="Grigoriev I.V."/>
            <person name="O'Malley M.A."/>
        </authorList>
    </citation>
    <scope>NUCLEOTIDE SEQUENCE [LARGE SCALE GENOMIC DNA]</scope>
    <source>
        <strain evidence="4 5">G1</strain>
    </source>
</reference>
<dbReference type="InterPro" id="IPR032466">
    <property type="entry name" value="Metal_Hydrolase"/>
</dbReference>
<sequence length="286" mass="33228">MSEQEKKIRYIDSHCHINSTLRESKIEPNLEEWEKFYKTFPESFECCINVNFTPELIESGVLYSKNTDNVYSAVGIHPLNADLWSEQVKETIIRMKKEDEDTGAKNIKDTPNRIVGIGECGLDYSHWSKIEKSVQKQVFIEQIKLAHELHLPLIIHTRDAEDDTWEIFQKHLPLDLEVHIHCFTGTKEFAAKVLEKYPNVYFGFTGVCTFKSGKNIRDAMEIVPLNRILVETDSPFLAPVPFRGKVCNSGMIPYTIKVMAKTMKISEEEMYQHCYENTKRLYKILN</sequence>
<dbReference type="GO" id="GO:0046872">
    <property type="term" value="F:metal ion binding"/>
    <property type="evidence" value="ECO:0007669"/>
    <property type="project" value="UniProtKB-KW"/>
</dbReference>
<evidence type="ECO:0000256" key="1">
    <source>
        <dbReference type="ARBA" id="ARBA00022723"/>
    </source>
</evidence>
<dbReference type="PROSITE" id="PS01137">
    <property type="entry name" value="TATD_1"/>
    <property type="match status" value="1"/>
</dbReference>
<dbReference type="PIRSF" id="PIRSF005902">
    <property type="entry name" value="DNase_TatD"/>
    <property type="match status" value="1"/>
</dbReference>
<keyword evidence="1 3" id="KW-0479">Metal-binding</keyword>
<dbReference type="InterPro" id="IPR018228">
    <property type="entry name" value="DNase_TatD-rel_CS"/>
</dbReference>
<feature type="binding site" evidence="3">
    <location>
        <position position="119"/>
    </location>
    <ligand>
        <name>a divalent metal cation</name>
        <dbReference type="ChEBI" id="CHEBI:60240"/>
        <label>1</label>
    </ligand>
</feature>
<protein>
    <submittedName>
        <fullName evidence="4">Hydrolase, TatD family protein</fullName>
    </submittedName>
</protein>
<accession>A0A1Y2A7C8</accession>
<dbReference type="Proteomes" id="UP000193920">
    <property type="component" value="Unassembled WGS sequence"/>
</dbReference>
<feature type="binding site" evidence="3">
    <location>
        <position position="156"/>
    </location>
    <ligand>
        <name>a divalent metal cation</name>
        <dbReference type="ChEBI" id="CHEBI:60240"/>
        <label>2</label>
    </ligand>
</feature>
<dbReference type="CDD" id="cd01310">
    <property type="entry name" value="TatD_DNAse"/>
    <property type="match status" value="1"/>
</dbReference>
<evidence type="ECO:0000256" key="3">
    <source>
        <dbReference type="PIRSR" id="PIRSR005902-1"/>
    </source>
</evidence>
<dbReference type="InterPro" id="IPR015991">
    <property type="entry name" value="TatD/YcfH-like"/>
</dbReference>
<proteinExistence type="predicted"/>
<evidence type="ECO:0000313" key="5">
    <source>
        <dbReference type="Proteomes" id="UP000193920"/>
    </source>
</evidence>
<feature type="binding site" evidence="3">
    <location>
        <position position="181"/>
    </location>
    <ligand>
        <name>a divalent metal cation</name>
        <dbReference type="ChEBI" id="CHEBI:60240"/>
        <label>2</label>
    </ligand>
</feature>
<dbReference type="AlphaFoldDB" id="A0A1Y2A7C8"/>
<dbReference type="Pfam" id="PF01026">
    <property type="entry name" value="TatD_DNase"/>
    <property type="match status" value="1"/>
</dbReference>
<feature type="binding site" evidence="3">
    <location>
        <position position="14"/>
    </location>
    <ligand>
        <name>a divalent metal cation</name>
        <dbReference type="ChEBI" id="CHEBI:60240"/>
        <label>1</label>
    </ligand>
</feature>
<dbReference type="SUPFAM" id="SSF51556">
    <property type="entry name" value="Metallo-dependent hydrolases"/>
    <property type="match status" value="1"/>
</dbReference>
<dbReference type="GO" id="GO:0004536">
    <property type="term" value="F:DNA nuclease activity"/>
    <property type="evidence" value="ECO:0007669"/>
    <property type="project" value="InterPro"/>
</dbReference>
<evidence type="ECO:0000256" key="2">
    <source>
        <dbReference type="ARBA" id="ARBA00022801"/>
    </source>
</evidence>
<feature type="binding site" evidence="3">
    <location>
        <position position="233"/>
    </location>
    <ligand>
        <name>a divalent metal cation</name>
        <dbReference type="ChEBI" id="CHEBI:60240"/>
        <label>1</label>
    </ligand>
</feature>
<comment type="caution">
    <text evidence="4">The sequence shown here is derived from an EMBL/GenBank/DDBJ whole genome shotgun (WGS) entry which is preliminary data.</text>
</comment>
<evidence type="ECO:0000313" key="4">
    <source>
        <dbReference type="EMBL" id="ORY18442.1"/>
    </source>
</evidence>
<dbReference type="NCBIfam" id="TIGR00010">
    <property type="entry name" value="YchF/TatD family DNA exonuclease"/>
    <property type="match status" value="1"/>
</dbReference>
<feature type="binding site" evidence="3">
    <location>
        <position position="16"/>
    </location>
    <ligand>
        <name>a divalent metal cation</name>
        <dbReference type="ChEBI" id="CHEBI:60240"/>
        <label>1</label>
    </ligand>
</feature>
<name>A0A1Y2A7C8_9FUNG</name>
<dbReference type="PANTHER" id="PTHR46363:SF1">
    <property type="entry name" value="DEOXYRIBONUCLEASE TATDN2-RELATED"/>
    <property type="match status" value="1"/>
</dbReference>
<dbReference type="Gene3D" id="3.20.20.140">
    <property type="entry name" value="Metal-dependent hydrolases"/>
    <property type="match status" value="1"/>
</dbReference>
<dbReference type="STRING" id="1754190.A0A1Y2A7C8"/>
<keyword evidence="5" id="KW-1185">Reference proteome</keyword>
<dbReference type="PANTHER" id="PTHR46363">
    <property type="entry name" value="DEOXYRIBONUCLEASE TATDN2-RELATED"/>
    <property type="match status" value="1"/>
</dbReference>
<dbReference type="InterPro" id="IPR001130">
    <property type="entry name" value="TatD-like"/>
</dbReference>
<dbReference type="FunFam" id="3.20.20.140:FF:000005">
    <property type="entry name" value="TatD family hydrolase"/>
    <property type="match status" value="1"/>
</dbReference>